<dbReference type="Pfam" id="PF13208">
    <property type="entry name" value="TerB_N"/>
    <property type="match status" value="1"/>
</dbReference>
<reference evidence="4" key="1">
    <citation type="submission" date="2020-10" db="EMBL/GenBank/DDBJ databases">
        <authorList>
            <person name="Gilroy R."/>
        </authorList>
    </citation>
    <scope>NUCLEOTIDE SEQUENCE</scope>
    <source>
        <strain evidence="4">CHK188-20938</strain>
    </source>
</reference>
<dbReference type="Pfam" id="PF15615">
    <property type="entry name" value="TerB_C"/>
    <property type="match status" value="1"/>
</dbReference>
<evidence type="ECO:0000313" key="5">
    <source>
        <dbReference type="Proteomes" id="UP000824169"/>
    </source>
</evidence>
<evidence type="ECO:0000259" key="3">
    <source>
        <dbReference type="Pfam" id="PF15615"/>
    </source>
</evidence>
<protein>
    <submittedName>
        <fullName evidence="4">TerB N-terminal domain-containing protein</fullName>
    </submittedName>
</protein>
<dbReference type="Proteomes" id="UP000824169">
    <property type="component" value="Unassembled WGS sequence"/>
</dbReference>
<gene>
    <name evidence="4" type="ORF">IAB71_04005</name>
</gene>
<accession>A0A9D1T9V6</accession>
<feature type="region of interest" description="Disordered" evidence="1">
    <location>
        <begin position="525"/>
        <end position="559"/>
    </location>
</feature>
<feature type="domain" description="TerB N-terminal" evidence="2">
    <location>
        <begin position="161"/>
        <end position="358"/>
    </location>
</feature>
<evidence type="ECO:0000259" key="2">
    <source>
        <dbReference type="Pfam" id="PF13208"/>
    </source>
</evidence>
<dbReference type="Gene3D" id="3.90.1150.30">
    <property type="match status" value="1"/>
</dbReference>
<dbReference type="InterPro" id="IPR028932">
    <property type="entry name" value="TerB-C"/>
</dbReference>
<organism evidence="4 5">
    <name type="scientific">Candidatus Scatomonas pullistercoris</name>
    <dbReference type="NCBI Taxonomy" id="2840920"/>
    <lineage>
        <taxon>Bacteria</taxon>
        <taxon>Bacillati</taxon>
        <taxon>Bacillota</taxon>
        <taxon>Clostridia</taxon>
        <taxon>Lachnospirales</taxon>
        <taxon>Lachnospiraceae</taxon>
        <taxon>Lachnospiraceae incertae sedis</taxon>
        <taxon>Candidatus Scatomonas</taxon>
    </lineage>
</organism>
<proteinExistence type="predicted"/>
<dbReference type="EMBL" id="DVOO01000011">
    <property type="protein sequence ID" value="HIV24941.1"/>
    <property type="molecule type" value="Genomic_DNA"/>
</dbReference>
<dbReference type="SUPFAM" id="SSF142906">
    <property type="entry name" value="YjbR-like"/>
    <property type="match status" value="1"/>
</dbReference>
<evidence type="ECO:0000313" key="4">
    <source>
        <dbReference type="EMBL" id="HIV24941.1"/>
    </source>
</evidence>
<comment type="caution">
    <text evidence="4">The sequence shown here is derived from an EMBL/GenBank/DDBJ whole genome shotgun (WGS) entry which is preliminary data.</text>
</comment>
<sequence>MEHREEIFFQQKGALLELAELTAYAEEKFHIQEQHKWADFPGFSVLSDPDTGKWLALLMRQWDSDTGTELQRCDIKCGRQILSEMREPYLTLPFRMKGMKWAGVIFDRRTKPEVIFRLFDRAVYSEKQSSFTITLENAPAGPSILPADTRLPASGAPLSLPEENVPGQIRDMRRLYEYRSNSFAQKCRNFYRQGRFMENYEDNAPWSGTYRHYFPTYHDLNTRQLRGYFTWRTRLRKGDFQPAPASFAYLYLYELLNGIGTSSPEESLRKMQEFQAGFLDSGTGDPDIGKNLRRWMLEYAVLHGMPPSRAREYTNPAMMQRDAFLTALKEPETHTDEELFSALCAFAGRKLEQSPVIRKDRQRGAHLFAALWRTASGMYLQKGQSLFTACFGEQKTFPWHPLANAVYWEEHIHADTDYALNACRVYHCRGGFWLEERYDPLYFDRKRLQGLLREADRRFRRHLKTDHYLRENPGEAWAAPYAEAVLSAWMQEEARAARPAVSIDFSGLEQIRRDAGATRDSLLTESELGESFQREPEGQRPEAPVPEEEASGPPSDVSGLLDDLHRPILLALLRGESPEPYMQSHHLMPSVAADTINEAFFEETGDSILACDGQTLTLVEDYREDILKILGGKTDEG</sequence>
<dbReference type="InterPro" id="IPR025266">
    <property type="entry name" value="TerB_N"/>
</dbReference>
<reference evidence="4" key="2">
    <citation type="journal article" date="2021" name="PeerJ">
        <title>Extensive microbial diversity within the chicken gut microbiome revealed by metagenomics and culture.</title>
        <authorList>
            <person name="Gilroy R."/>
            <person name="Ravi A."/>
            <person name="Getino M."/>
            <person name="Pursley I."/>
            <person name="Horton D.L."/>
            <person name="Alikhan N.F."/>
            <person name="Baker D."/>
            <person name="Gharbi K."/>
            <person name="Hall N."/>
            <person name="Watson M."/>
            <person name="Adriaenssens E.M."/>
            <person name="Foster-Nyarko E."/>
            <person name="Jarju S."/>
            <person name="Secka A."/>
            <person name="Antonio M."/>
            <person name="Oren A."/>
            <person name="Chaudhuri R.R."/>
            <person name="La Ragione R."/>
            <person name="Hildebrand F."/>
            <person name="Pallen M.J."/>
        </authorList>
    </citation>
    <scope>NUCLEOTIDE SEQUENCE</scope>
    <source>
        <strain evidence="4">CHK188-20938</strain>
    </source>
</reference>
<evidence type="ECO:0000256" key="1">
    <source>
        <dbReference type="SAM" id="MobiDB-lite"/>
    </source>
</evidence>
<feature type="domain" description="TerB-C" evidence="3">
    <location>
        <begin position="490"/>
        <end position="626"/>
    </location>
</feature>
<dbReference type="AlphaFoldDB" id="A0A9D1T9V6"/>
<name>A0A9D1T9V6_9FIRM</name>
<dbReference type="InterPro" id="IPR038056">
    <property type="entry name" value="YjbR-like_sf"/>
</dbReference>